<dbReference type="Gene3D" id="1.20.120.1490">
    <property type="match status" value="1"/>
</dbReference>
<evidence type="ECO:0000256" key="2">
    <source>
        <dbReference type="SAM" id="Phobius"/>
    </source>
</evidence>
<feature type="transmembrane region" description="Helical" evidence="2">
    <location>
        <begin position="6"/>
        <end position="29"/>
    </location>
</feature>
<dbReference type="EMBL" id="JAKLWS010000011">
    <property type="protein sequence ID" value="MCG2588953.1"/>
    <property type="molecule type" value="Genomic_DNA"/>
</dbReference>
<reference evidence="3" key="2">
    <citation type="submission" date="2024-05" db="EMBL/GenBank/DDBJ databases">
        <title>Rhodohalobacter halophilus gen. nov., sp. nov., a moderately halophilic member of the family Balneolaceae.</title>
        <authorList>
            <person name="Xia J."/>
        </authorList>
    </citation>
    <scope>NUCLEOTIDE SEQUENCE</scope>
    <source>
        <strain evidence="3">WB101</strain>
    </source>
</reference>
<protein>
    <recommendedName>
        <fullName evidence="5">Periplasmic heavy metal sensor</fullName>
    </recommendedName>
</protein>
<accession>A0ABS9KDQ2</accession>
<feature type="compositionally biased region" description="Low complexity" evidence="1">
    <location>
        <begin position="153"/>
        <end position="164"/>
    </location>
</feature>
<reference evidence="3" key="1">
    <citation type="submission" date="2022-01" db="EMBL/GenBank/DDBJ databases">
        <authorList>
            <person name="Wang Y."/>
        </authorList>
    </citation>
    <scope>NUCLEOTIDE SEQUENCE</scope>
    <source>
        <strain evidence="3">WB101</strain>
    </source>
</reference>
<dbReference type="RefSeq" id="WP_237854058.1">
    <property type="nucleotide sequence ID" value="NZ_JAKLWS010000011.1"/>
</dbReference>
<dbReference type="Proteomes" id="UP001165366">
    <property type="component" value="Unassembled WGS sequence"/>
</dbReference>
<feature type="region of interest" description="Disordered" evidence="1">
    <location>
        <begin position="152"/>
        <end position="177"/>
    </location>
</feature>
<sequence length="177" mass="20318">MKVKTMVGTLIFLIVLNIGVLGTIVYLNVAERVPPIARFLNPEPRFEPPFAGEMKRIDNLTPEQQQKMVQLVQSYQSEIEPMQEEIQVLEQEMFQLLVDQEEVDSIGTENILREIAAIRLEISKHALESLQRSKTFLTKEQQNSFIRRIMSTGRRPNFGPGLNGPNPPMLNRPFDNQ</sequence>
<evidence type="ECO:0000313" key="3">
    <source>
        <dbReference type="EMBL" id="MCG2588953.1"/>
    </source>
</evidence>
<keyword evidence="2" id="KW-1133">Transmembrane helix</keyword>
<proteinExistence type="predicted"/>
<gene>
    <name evidence="3" type="ORF">L6773_10265</name>
</gene>
<keyword evidence="4" id="KW-1185">Reference proteome</keyword>
<keyword evidence="2" id="KW-0472">Membrane</keyword>
<evidence type="ECO:0008006" key="5">
    <source>
        <dbReference type="Google" id="ProtNLM"/>
    </source>
</evidence>
<name>A0ABS9KDQ2_9BACT</name>
<organism evidence="3 4">
    <name type="scientific">Rhodohalobacter sulfatireducens</name>
    <dbReference type="NCBI Taxonomy" id="2911366"/>
    <lineage>
        <taxon>Bacteria</taxon>
        <taxon>Pseudomonadati</taxon>
        <taxon>Balneolota</taxon>
        <taxon>Balneolia</taxon>
        <taxon>Balneolales</taxon>
        <taxon>Balneolaceae</taxon>
        <taxon>Rhodohalobacter</taxon>
    </lineage>
</organism>
<evidence type="ECO:0000313" key="4">
    <source>
        <dbReference type="Proteomes" id="UP001165366"/>
    </source>
</evidence>
<evidence type="ECO:0000256" key="1">
    <source>
        <dbReference type="SAM" id="MobiDB-lite"/>
    </source>
</evidence>
<keyword evidence="2" id="KW-0812">Transmembrane</keyword>
<comment type="caution">
    <text evidence="3">The sequence shown here is derived from an EMBL/GenBank/DDBJ whole genome shotgun (WGS) entry which is preliminary data.</text>
</comment>